<accession>A0A2R8F1H4</accession>
<dbReference type="RefSeq" id="WP_108839812.1">
    <property type="nucleotide sequence ID" value="NZ_OOHR01000010.1"/>
</dbReference>
<gene>
    <name evidence="1" type="ORF">FPW1038_01652</name>
</gene>
<proteinExistence type="predicted"/>
<reference evidence="2" key="1">
    <citation type="submission" date="2018-03" db="EMBL/GenBank/DDBJ databases">
        <authorList>
            <person name="Batty M. E."/>
            <person name="Batty M E."/>
        </authorList>
    </citation>
    <scope>NUCLEOTIDE SEQUENCE [LARGE SCALE GENOMIC DNA]</scope>
</reference>
<dbReference type="Proteomes" id="UP000244889">
    <property type="component" value="Unassembled WGS sequence"/>
</dbReference>
<protein>
    <submittedName>
        <fullName evidence="1">Integrase</fullName>
    </submittedName>
</protein>
<evidence type="ECO:0000313" key="2">
    <source>
        <dbReference type="Proteomes" id="UP000244889"/>
    </source>
</evidence>
<sequence length="55" mass="5979">MATSVTTTEIYAITSSAKAKVAINKVIENMLMICGSNVCLNEILSKILQSFISKR</sequence>
<dbReference type="AlphaFoldDB" id="A0A2R8F1H4"/>
<name>A0A2R8F1H4_ORITS</name>
<organism evidence="1 2">
    <name type="scientific">Orientia tsutsugamushi</name>
    <name type="common">Rickettsia tsutsugamushi</name>
    <dbReference type="NCBI Taxonomy" id="784"/>
    <lineage>
        <taxon>Bacteria</taxon>
        <taxon>Pseudomonadati</taxon>
        <taxon>Pseudomonadota</taxon>
        <taxon>Alphaproteobacteria</taxon>
        <taxon>Rickettsiales</taxon>
        <taxon>Rickettsiaceae</taxon>
        <taxon>Rickettsieae</taxon>
        <taxon>Orientia</taxon>
    </lineage>
</organism>
<dbReference type="EMBL" id="OOHR01000010">
    <property type="protein sequence ID" value="SPM45098.1"/>
    <property type="molecule type" value="Genomic_DNA"/>
</dbReference>
<evidence type="ECO:0000313" key="1">
    <source>
        <dbReference type="EMBL" id="SPM45098.1"/>
    </source>
</evidence>